<dbReference type="Proteomes" id="UP000198945">
    <property type="component" value="Unassembled WGS sequence"/>
</dbReference>
<sequence length="1204" mass="139938">MKITDLFKMNFEEEIEAVIKVGEYSEKSATEEIKNYIVTDQIAKNIDKFIDYYSADRKDTGIWLSGFYGSGKSYLAKIIGYLLADPSLMGVEARELFKSRLAGLDEKALLENKIQGLSKYKTKTISFDVSGESLTGTFYKKLLLNFIKSIGLPKNYIGYIEYQLMKTNNYKEFLDIADQISKDKMGEDWKTARTNKMYAPIIIKEAWSQINGDIDVDNTIESIHDLIDQIDADQLVEELDSFLKMNNDFDRIMFIIDEVSEALDKDHIELAELRGTAQHLSQDEQSRFWFIATAQEKLDNVLSKKNINQNDLNIITDRFQHKIHLSSAQVDKVIKERVLAKTDEGQEELREFYQEKNGSINSLANLSGNFSTSIESEEEFISYYPFFNYQMRLLKNFLYSVFQQAQSGGSERGMLITVDRLLKNEDSFKEEIGKFVTGYQLCDYGFPMPQSELEEKFNQAKTDLEDEGQNVDGAKLLKTIYFLEKSEDLKRTTDNITKLYNDELRYIGEIKEDFNKSLESLSEKNYLLKENEEYKITSDIEENMMEEMNQIEDNWENRVEIVREKIKKLSFITKFSTNRLDNKTYNIAIRDEKENLLSSKKGEVTLVVYNILNLDEDIERELDNFKNKYIDLDEALLVPAPKYQNRIDKLARSIFKHNQMINRYRGTTDEEKEKVINSFTTIVNNQEGELENLIEDSYNNSWLIYDFNEQKLDKNSLDSEIDDIESKMIEKTFSKRLKESLDQGVAEKFLKVDSKKLVKYCTSGQFNFFDSDGTFVGENLRVVQEINDECKSKDGRTGSGLVDKFNSKPYGWNIEDIMGTLAALMRAGNLKVRYEAQDYRDYNEAKIHKVFTNTNEFKSAKFYTVIVGLPRAKKQKVVDLLLEIDSKNTVQVNYNQNDFEVIDKIRKLASSYVSKFSRLENKVNNNLIESDRNDVKLLKDFAARNIVDSNLEEVADDFINNSDQFKAAVKYIDNLEYFIDNNYLDYKNKSKFIDDVEQQIDQNSNKELVTNIKELINHFHQVEENGVIENYDNLVEKFNDIRQKFNELFKIYFDELQEAAEQLLEASKSKQKEIEDVSIEANRDFYSQLKRYIESNQRLLEKEFNLSETEAKDKATNSTLKEIQQATALKGYNTQDVKAFVPELPAPKPPTGGGDDSPAPEPKVYNLTLKARTNNIQYIKRQLKETLNKLEQEDYDEINIKLSN</sequence>
<dbReference type="InterPro" id="IPR027417">
    <property type="entry name" value="P-loop_NTPase"/>
</dbReference>
<evidence type="ECO:0000313" key="5">
    <source>
        <dbReference type="Proteomes" id="UP000198945"/>
    </source>
</evidence>
<dbReference type="Pfam" id="PF25791">
    <property type="entry name" value="WHD_BREX_BrxC"/>
    <property type="match status" value="1"/>
</dbReference>
<reference evidence="4 5" key="1">
    <citation type="submission" date="2016-10" db="EMBL/GenBank/DDBJ databases">
        <authorList>
            <person name="de Groot N.N."/>
        </authorList>
    </citation>
    <scope>NUCLEOTIDE SEQUENCE [LARGE SCALE GENOMIC DNA]</scope>
    <source>
        <strain evidence="4 5">WG7</strain>
    </source>
</reference>
<accession>A0A1G8NHZ4</accession>
<dbReference type="AlphaFoldDB" id="A0A1G8NHZ4"/>
<proteinExistence type="predicted"/>
<organism evidence="4 5">
    <name type="scientific">Halanaerobium congolense</name>
    <dbReference type="NCBI Taxonomy" id="54121"/>
    <lineage>
        <taxon>Bacteria</taxon>
        <taxon>Bacillati</taxon>
        <taxon>Bacillota</taxon>
        <taxon>Clostridia</taxon>
        <taxon>Halanaerobiales</taxon>
        <taxon>Halanaerobiaceae</taxon>
        <taxon>Halanaerobium</taxon>
    </lineage>
</organism>
<keyword evidence="1" id="KW-0175">Coiled coil</keyword>
<name>A0A1G8NHZ4_9FIRM</name>
<gene>
    <name evidence="4" type="ORF">SAMN04515654_1158</name>
</gene>
<dbReference type="SUPFAM" id="SSF52540">
    <property type="entry name" value="P-loop containing nucleoside triphosphate hydrolases"/>
    <property type="match status" value="1"/>
</dbReference>
<evidence type="ECO:0000313" key="4">
    <source>
        <dbReference type="EMBL" id="SDI79130.1"/>
    </source>
</evidence>
<feature type="coiled-coil region" evidence="1">
    <location>
        <begin position="1053"/>
        <end position="1080"/>
    </location>
</feature>
<dbReference type="InterPro" id="IPR047679">
    <property type="entry name" value="BREX_BrxC"/>
</dbReference>
<feature type="domain" description="Probable ATP-binding protein BrxC winged helix-turn-helix" evidence="3">
    <location>
        <begin position="799"/>
        <end position="857"/>
    </location>
</feature>
<dbReference type="InterPro" id="IPR058038">
    <property type="entry name" value="BREX_BrxC_wHTH"/>
</dbReference>
<feature type="region of interest" description="Disordered" evidence="2">
    <location>
        <begin position="1142"/>
        <end position="1163"/>
    </location>
</feature>
<protein>
    <recommendedName>
        <fullName evidence="3">Probable ATP-binding protein BrxC winged helix-turn-helix domain-containing protein</fullName>
    </recommendedName>
</protein>
<dbReference type="RefSeq" id="WP_089716983.1">
    <property type="nucleotide sequence ID" value="NZ_FNEH01000015.1"/>
</dbReference>
<dbReference type="NCBIfam" id="NF033441">
    <property type="entry name" value="BREX_BrxC"/>
    <property type="match status" value="1"/>
</dbReference>
<evidence type="ECO:0000256" key="2">
    <source>
        <dbReference type="SAM" id="MobiDB-lite"/>
    </source>
</evidence>
<evidence type="ECO:0000256" key="1">
    <source>
        <dbReference type="SAM" id="Coils"/>
    </source>
</evidence>
<evidence type="ECO:0000259" key="3">
    <source>
        <dbReference type="Pfam" id="PF25791"/>
    </source>
</evidence>
<dbReference type="EMBL" id="FNEH01000015">
    <property type="protein sequence ID" value="SDI79130.1"/>
    <property type="molecule type" value="Genomic_DNA"/>
</dbReference>